<feature type="signal peptide" evidence="4">
    <location>
        <begin position="1"/>
        <end position="30"/>
    </location>
</feature>
<accession>A0ABZ0I670</accession>
<gene>
    <name evidence="6" type="ORF">R0135_05760</name>
</gene>
<evidence type="ECO:0000256" key="1">
    <source>
        <dbReference type="ARBA" id="ARBA00004442"/>
    </source>
</evidence>
<dbReference type="PANTHER" id="PTHR40980:SF3">
    <property type="entry name" value="TONB-DEPENDENT RECEPTOR-LIKE BETA-BARREL DOMAIN-CONTAINING PROTEIN"/>
    <property type="match status" value="1"/>
</dbReference>
<keyword evidence="4" id="KW-0732">Signal</keyword>
<dbReference type="InterPro" id="IPR037066">
    <property type="entry name" value="Plug_dom_sf"/>
</dbReference>
<dbReference type="RefSeq" id="WP_407349307.1">
    <property type="nucleotide sequence ID" value="NZ_CP136864.1"/>
</dbReference>
<dbReference type="SUPFAM" id="SSF56935">
    <property type="entry name" value="Porins"/>
    <property type="match status" value="1"/>
</dbReference>
<dbReference type="PANTHER" id="PTHR40980">
    <property type="entry name" value="PLUG DOMAIN-CONTAINING PROTEIN"/>
    <property type="match status" value="1"/>
</dbReference>
<dbReference type="InterPro" id="IPR010104">
    <property type="entry name" value="TonB_rcpt_bac"/>
</dbReference>
<dbReference type="Gene3D" id="2.170.130.10">
    <property type="entry name" value="TonB-dependent receptor, plug domain"/>
    <property type="match status" value="1"/>
</dbReference>
<dbReference type="Pfam" id="PF07715">
    <property type="entry name" value="Plug"/>
    <property type="match status" value="1"/>
</dbReference>
<proteinExistence type="predicted"/>
<sequence>MANKTLRKNPLATAVAVAVGTLLAPTAAMSQEQANSGLLEEVVVVGIRASLEASADIKRYSEGVVDAISAEDIGAMPDTNLAESLQRITGVSIDRTRGEGSKVTVRGFGPEYNLVTVNGRQMPTHQDRTRSFDFADIASEGVAGVEVYKTSRAELPTGGIGSTINIKTQRPLEMREDRIFSLGGKAVHDTSADSVDGDDLTPELSGLFAQTFADGTFGIALAGSYQERNQGVDSAKVRGWIPLRGDASCCSWAGFGDANDTWPGIAPPSDPNQVNRTTDNAELYSLPQQLQYVRESFDRERINGNLTLQWAPTETITTTLDVIYSTQEIERSFNDYSAWFSLADAAARQTEWTDGPVAGPIEYTEFYGNPSDNPMGVGVDSTKSENLSIGFNAVWDVSDRLSLEFDYHDSSAERTPNGEFGSSMSLAITTARRTQASGFFQTDLPILSVGLLDDRPLSPNDMLIGGSVFTNEANEMNIEQAKIAGKFDFNDFTTINFGIQTTEVDNTSQSATTQRDTWGGVGAPGDIADLLSPESMADWFDDFGNAGDDRRFTQLFSWDTNALIDRARELEAQGVTVSNASTIPGDCGDGFCPSTAWTRDQRTQEEQTAAYVQVDFDLEWGDMPVNLNLGMRYEDTDVASQALVPVVDRFDWITANELTAVTLLDANGVAVQDFTSLTGSYDNFLPNIDFNIEFMQDVLFRASWSETMSRPGYTDIQGGLTVGGCVPGGGCDGFSGDPGLLPLESTNIDLSLEWYYGETSYVAIGYFRKDVENFLGNSFNTGVELFPDLGDPTDGGLAAQARAAGAATSDEVRQYIFNNFPNDPSVDVANQIITGTTGNSPMDFRVQVPSNQEEASIDGWEFAIQHTFGESGFGAIVNYTVVDGDVGYNNLIRPEEEAQFALLGLSDSANFVGFYDKNGIEVRLAYNWRDEFLGGIGTDSFGAQPRYTEEYGQWDVRASYRFGGEDQYIAFFEGVNVTDETFREHGRSSLDLLQAGQTGARWALGFRANF</sequence>
<dbReference type="InterPro" id="IPR012910">
    <property type="entry name" value="Plug_dom"/>
</dbReference>
<comment type="subcellular location">
    <subcellularLocation>
        <location evidence="1">Cell outer membrane</location>
    </subcellularLocation>
</comment>
<keyword evidence="6" id="KW-0675">Receptor</keyword>
<keyword evidence="7" id="KW-1185">Reference proteome</keyword>
<evidence type="ECO:0000313" key="6">
    <source>
        <dbReference type="EMBL" id="WOJ94670.1"/>
    </source>
</evidence>
<keyword evidence="2" id="KW-0472">Membrane</keyword>
<evidence type="ECO:0000256" key="2">
    <source>
        <dbReference type="ARBA" id="ARBA00023136"/>
    </source>
</evidence>
<dbReference type="Proteomes" id="UP001626537">
    <property type="component" value="Chromosome"/>
</dbReference>
<dbReference type="InterPro" id="IPR036942">
    <property type="entry name" value="Beta-barrel_TonB_sf"/>
</dbReference>
<dbReference type="EMBL" id="CP136864">
    <property type="protein sequence ID" value="WOJ94670.1"/>
    <property type="molecule type" value="Genomic_DNA"/>
</dbReference>
<dbReference type="Gene3D" id="2.40.170.20">
    <property type="entry name" value="TonB-dependent receptor, beta-barrel domain"/>
    <property type="match status" value="1"/>
</dbReference>
<dbReference type="NCBIfam" id="TIGR01782">
    <property type="entry name" value="TonB-Xanth-Caul"/>
    <property type="match status" value="1"/>
</dbReference>
<name>A0ABZ0I670_9GAMM</name>
<feature type="domain" description="TonB-dependent receptor plug" evidence="5">
    <location>
        <begin position="61"/>
        <end position="161"/>
    </location>
</feature>
<evidence type="ECO:0000313" key="7">
    <source>
        <dbReference type="Proteomes" id="UP001626537"/>
    </source>
</evidence>
<evidence type="ECO:0000256" key="4">
    <source>
        <dbReference type="SAM" id="SignalP"/>
    </source>
</evidence>
<evidence type="ECO:0000259" key="5">
    <source>
        <dbReference type="Pfam" id="PF07715"/>
    </source>
</evidence>
<reference evidence="6 7" key="1">
    <citation type="submission" date="2023-10" db="EMBL/GenBank/DDBJ databases">
        <title>Two novel species belonging to the OM43/NOR5 clade.</title>
        <authorList>
            <person name="Park M."/>
        </authorList>
    </citation>
    <scope>NUCLEOTIDE SEQUENCE [LARGE SCALE GENOMIC DNA]</scope>
    <source>
        <strain evidence="6 7">IMCC43200</strain>
    </source>
</reference>
<feature type="chain" id="PRO_5047038619" evidence="4">
    <location>
        <begin position="31"/>
        <end position="1010"/>
    </location>
</feature>
<evidence type="ECO:0000256" key="3">
    <source>
        <dbReference type="ARBA" id="ARBA00023237"/>
    </source>
</evidence>
<organism evidence="6 7">
    <name type="scientific">Congregibacter variabilis</name>
    <dbReference type="NCBI Taxonomy" id="3081200"/>
    <lineage>
        <taxon>Bacteria</taxon>
        <taxon>Pseudomonadati</taxon>
        <taxon>Pseudomonadota</taxon>
        <taxon>Gammaproteobacteria</taxon>
        <taxon>Cellvibrionales</taxon>
        <taxon>Halieaceae</taxon>
        <taxon>Congregibacter</taxon>
    </lineage>
</organism>
<protein>
    <submittedName>
        <fullName evidence="6">TonB-dependent receptor</fullName>
    </submittedName>
</protein>
<keyword evidence="3" id="KW-0998">Cell outer membrane</keyword>